<dbReference type="InterPro" id="IPR047153">
    <property type="entry name" value="TRIM45/56/19-like"/>
</dbReference>
<keyword evidence="1" id="KW-0479">Metal-binding</keyword>
<keyword evidence="3" id="KW-0862">Zinc</keyword>
<dbReference type="PROSITE" id="PS50089">
    <property type="entry name" value="ZF_RING_2"/>
    <property type="match status" value="1"/>
</dbReference>
<evidence type="ECO:0000313" key="7">
    <source>
        <dbReference type="Ensembl" id="ENSPKIP00000027964.1"/>
    </source>
</evidence>
<dbReference type="PROSITE" id="PS00518">
    <property type="entry name" value="ZF_RING_1"/>
    <property type="match status" value="1"/>
</dbReference>
<dbReference type="SMART" id="SM00184">
    <property type="entry name" value="RING"/>
    <property type="match status" value="1"/>
</dbReference>
<name>A0A3B3SB44_9TELE</name>
<dbReference type="GeneTree" id="ENSGT00940000165917"/>
<proteinExistence type="predicted"/>
<evidence type="ECO:0000259" key="5">
    <source>
        <dbReference type="PROSITE" id="PS50089"/>
    </source>
</evidence>
<dbReference type="SMART" id="SM00336">
    <property type="entry name" value="BBOX"/>
    <property type="match status" value="1"/>
</dbReference>
<dbReference type="SUPFAM" id="SSF57845">
    <property type="entry name" value="B-box zinc-binding domain"/>
    <property type="match status" value="1"/>
</dbReference>
<keyword evidence="2 4" id="KW-0863">Zinc-finger</keyword>
<dbReference type="PROSITE" id="PS50119">
    <property type="entry name" value="ZF_BBOX"/>
    <property type="match status" value="1"/>
</dbReference>
<feature type="domain" description="RING-type" evidence="5">
    <location>
        <begin position="10"/>
        <end position="60"/>
    </location>
</feature>
<dbReference type="InterPro" id="IPR013083">
    <property type="entry name" value="Znf_RING/FYVE/PHD"/>
</dbReference>
<evidence type="ECO:0000313" key="8">
    <source>
        <dbReference type="Proteomes" id="UP000261540"/>
    </source>
</evidence>
<sequence>MDSLEEDLTCSVCCSLFSDPRLLPCSHTFCKACLEKVLQVSVNFSIWRPLRIPLKCPNCRSVVELPPLGVDGLPVNISLRAIVEKFQCDGHPRPAACPEHPRQPLNVYCVRDRKLVCGFCLTVGQHQGHPIDDLDTAYVKEREAPAHLIEQLTDKRWAEVCALVDQLEQDKERCERLLQQDRGAVVQFFGSLELILAQKKEAFMEALEAASGELQHAYDPLIEKLKDMKEEQLDLISYSTAVEGEESPLAFLEKVHIFRERVEALIRAPLPRPTVLSTHPRAAEFLEQHWAGVTVADLEQGPIPQITCCVQGCGQKEGPPSTWPQLAPPVPSTVLLVLLLSIVLFGLSYMYAPPVSFPDLPRASQVLQAVLHELTGHVCLLQETMVYLQSMVGDVILKCRFLLSSLGETTGYYLGTIFKLF</sequence>
<dbReference type="InterPro" id="IPR017907">
    <property type="entry name" value="Znf_RING_CS"/>
</dbReference>
<protein>
    <submittedName>
        <fullName evidence="7">Tripartite motif containing 59</fullName>
    </submittedName>
</protein>
<dbReference type="InterPro" id="IPR018957">
    <property type="entry name" value="Znf_C3HC4_RING-type"/>
</dbReference>
<evidence type="ECO:0000256" key="4">
    <source>
        <dbReference type="PROSITE-ProRule" id="PRU00024"/>
    </source>
</evidence>
<organism evidence="7 8">
    <name type="scientific">Paramormyrops kingsleyae</name>
    <dbReference type="NCBI Taxonomy" id="1676925"/>
    <lineage>
        <taxon>Eukaryota</taxon>
        <taxon>Metazoa</taxon>
        <taxon>Chordata</taxon>
        <taxon>Craniata</taxon>
        <taxon>Vertebrata</taxon>
        <taxon>Euteleostomi</taxon>
        <taxon>Actinopterygii</taxon>
        <taxon>Neopterygii</taxon>
        <taxon>Teleostei</taxon>
        <taxon>Osteoglossocephala</taxon>
        <taxon>Osteoglossomorpha</taxon>
        <taxon>Osteoglossiformes</taxon>
        <taxon>Mormyridae</taxon>
        <taxon>Paramormyrops</taxon>
    </lineage>
</organism>
<dbReference type="InterPro" id="IPR001841">
    <property type="entry name" value="Znf_RING"/>
</dbReference>
<dbReference type="AlphaFoldDB" id="A0A3B3SB44"/>
<keyword evidence="8" id="KW-1185">Reference proteome</keyword>
<dbReference type="KEGG" id="pki:111841469"/>
<dbReference type="Gene3D" id="3.30.40.10">
    <property type="entry name" value="Zinc/RING finger domain, C3HC4 (zinc finger)"/>
    <property type="match status" value="1"/>
</dbReference>
<dbReference type="Pfam" id="PF00097">
    <property type="entry name" value="zf-C3HC4"/>
    <property type="match status" value="1"/>
</dbReference>
<dbReference type="STRING" id="1676925.ENSPKIP00000027964"/>
<dbReference type="Pfam" id="PF00643">
    <property type="entry name" value="zf-B_box"/>
    <property type="match status" value="1"/>
</dbReference>
<dbReference type="OrthoDB" id="6105938at2759"/>
<dbReference type="CTD" id="286827"/>
<dbReference type="GO" id="GO:0008270">
    <property type="term" value="F:zinc ion binding"/>
    <property type="evidence" value="ECO:0007669"/>
    <property type="project" value="UniProtKB-KW"/>
</dbReference>
<dbReference type="SUPFAM" id="SSF57850">
    <property type="entry name" value="RING/U-box"/>
    <property type="match status" value="1"/>
</dbReference>
<dbReference type="Proteomes" id="UP000261540">
    <property type="component" value="Unplaced"/>
</dbReference>
<dbReference type="InterPro" id="IPR000315">
    <property type="entry name" value="Znf_B-box"/>
</dbReference>
<dbReference type="GO" id="GO:0061630">
    <property type="term" value="F:ubiquitin protein ligase activity"/>
    <property type="evidence" value="ECO:0007669"/>
    <property type="project" value="TreeGrafter"/>
</dbReference>
<dbReference type="RefSeq" id="XP_023662981.1">
    <property type="nucleotide sequence ID" value="XM_023807213.2"/>
</dbReference>
<dbReference type="GeneID" id="111841469"/>
<dbReference type="CDD" id="cd19790">
    <property type="entry name" value="Bbox2_TRIM59_C-XI"/>
    <property type="match status" value="1"/>
</dbReference>
<evidence type="ECO:0000256" key="2">
    <source>
        <dbReference type="ARBA" id="ARBA00022771"/>
    </source>
</evidence>
<evidence type="ECO:0000259" key="6">
    <source>
        <dbReference type="PROSITE" id="PS50119"/>
    </source>
</evidence>
<evidence type="ECO:0000256" key="3">
    <source>
        <dbReference type="ARBA" id="ARBA00022833"/>
    </source>
</evidence>
<feature type="domain" description="B box-type" evidence="6">
    <location>
        <begin position="92"/>
        <end position="134"/>
    </location>
</feature>
<dbReference type="GO" id="GO:0006513">
    <property type="term" value="P:protein monoubiquitination"/>
    <property type="evidence" value="ECO:0007669"/>
    <property type="project" value="TreeGrafter"/>
</dbReference>
<dbReference type="Gene3D" id="3.30.160.60">
    <property type="entry name" value="Classic Zinc Finger"/>
    <property type="match status" value="1"/>
</dbReference>
<dbReference type="PANTHER" id="PTHR25462:SF229">
    <property type="entry name" value="TRANSCRIPTION INTERMEDIARY FACTOR 1-BETA"/>
    <property type="match status" value="1"/>
</dbReference>
<dbReference type="Ensembl" id="ENSPKIT00000008739.1">
    <property type="protein sequence ID" value="ENSPKIP00000027964.1"/>
    <property type="gene ID" value="ENSPKIG00000009803.1"/>
</dbReference>
<dbReference type="PANTHER" id="PTHR25462">
    <property type="entry name" value="BONUS, ISOFORM C-RELATED"/>
    <property type="match status" value="1"/>
</dbReference>
<reference evidence="7" key="2">
    <citation type="submission" date="2025-09" db="UniProtKB">
        <authorList>
            <consortium name="Ensembl"/>
        </authorList>
    </citation>
    <scope>IDENTIFICATION</scope>
</reference>
<reference evidence="7" key="1">
    <citation type="submission" date="2025-08" db="UniProtKB">
        <authorList>
            <consortium name="Ensembl"/>
        </authorList>
    </citation>
    <scope>IDENTIFICATION</scope>
</reference>
<dbReference type="RefSeq" id="XP_023662982.1">
    <property type="nucleotide sequence ID" value="XM_023807214.2"/>
</dbReference>
<evidence type="ECO:0000256" key="1">
    <source>
        <dbReference type="ARBA" id="ARBA00022723"/>
    </source>
</evidence>
<accession>A0A3B3SB44</accession>